<organism evidence="6 7">
    <name type="scientific">Candidatus Gallilactobacillus intestinavium</name>
    <dbReference type="NCBI Taxonomy" id="2840838"/>
    <lineage>
        <taxon>Bacteria</taxon>
        <taxon>Bacillati</taxon>
        <taxon>Bacillota</taxon>
        <taxon>Bacilli</taxon>
        <taxon>Lactobacillales</taxon>
        <taxon>Lactobacillaceae</taxon>
        <taxon>Lactobacillaceae incertae sedis</taxon>
        <taxon>Candidatus Gallilactobacillus</taxon>
    </lineage>
</organism>
<keyword evidence="3 5" id="KW-0904">Protein phosphatase</keyword>
<dbReference type="GO" id="GO:0004725">
    <property type="term" value="F:protein tyrosine phosphatase activity"/>
    <property type="evidence" value="ECO:0007669"/>
    <property type="project" value="UniProtKB-UniRule"/>
</dbReference>
<name>A0A9D9E8P5_9LACO</name>
<evidence type="ECO:0000256" key="5">
    <source>
        <dbReference type="PIRNR" id="PIRNR016557"/>
    </source>
</evidence>
<dbReference type="Gene3D" id="3.20.20.140">
    <property type="entry name" value="Metal-dependent hydrolases"/>
    <property type="match status" value="1"/>
</dbReference>
<dbReference type="GO" id="GO:0030145">
    <property type="term" value="F:manganese ion binding"/>
    <property type="evidence" value="ECO:0007669"/>
    <property type="project" value="UniProtKB-UniRule"/>
</dbReference>
<dbReference type="SUPFAM" id="SSF89550">
    <property type="entry name" value="PHP domain-like"/>
    <property type="match status" value="1"/>
</dbReference>
<dbReference type="InterPro" id="IPR016195">
    <property type="entry name" value="Pol/histidinol_Pase-like"/>
</dbReference>
<dbReference type="EC" id="3.1.3.48" evidence="5"/>
<gene>
    <name evidence="6" type="ORF">IAA89_05620</name>
</gene>
<comment type="similarity">
    <text evidence="1 5">Belongs to the metallo-dependent hydrolases superfamily. CpsB/CapC family.</text>
</comment>
<proteinExistence type="inferred from homology"/>
<dbReference type="PANTHER" id="PTHR39181">
    <property type="entry name" value="TYROSINE-PROTEIN PHOSPHATASE YWQE"/>
    <property type="match status" value="1"/>
</dbReference>
<evidence type="ECO:0000256" key="2">
    <source>
        <dbReference type="ARBA" id="ARBA00022801"/>
    </source>
</evidence>
<evidence type="ECO:0000313" key="6">
    <source>
        <dbReference type="EMBL" id="MBO8441890.1"/>
    </source>
</evidence>
<evidence type="ECO:0000256" key="1">
    <source>
        <dbReference type="ARBA" id="ARBA00005750"/>
    </source>
</evidence>
<dbReference type="PANTHER" id="PTHR39181:SF1">
    <property type="entry name" value="TYROSINE-PROTEIN PHOSPHATASE YWQE"/>
    <property type="match status" value="1"/>
</dbReference>
<comment type="caution">
    <text evidence="6">The sequence shown here is derived from an EMBL/GenBank/DDBJ whole genome shotgun (WGS) entry which is preliminary data.</text>
</comment>
<reference evidence="6" key="2">
    <citation type="journal article" date="2021" name="PeerJ">
        <title>Extensive microbial diversity within the chicken gut microbiome revealed by metagenomics and culture.</title>
        <authorList>
            <person name="Gilroy R."/>
            <person name="Ravi A."/>
            <person name="Getino M."/>
            <person name="Pursley I."/>
            <person name="Horton D.L."/>
            <person name="Alikhan N.F."/>
            <person name="Baker D."/>
            <person name="Gharbi K."/>
            <person name="Hall N."/>
            <person name="Watson M."/>
            <person name="Adriaenssens E.M."/>
            <person name="Foster-Nyarko E."/>
            <person name="Jarju S."/>
            <person name="Secka A."/>
            <person name="Antonio M."/>
            <person name="Oren A."/>
            <person name="Chaudhuri R.R."/>
            <person name="La Ragione R."/>
            <person name="Hildebrand F."/>
            <person name="Pallen M.J."/>
        </authorList>
    </citation>
    <scope>NUCLEOTIDE SEQUENCE</scope>
    <source>
        <strain evidence="6">C6-149</strain>
    </source>
</reference>
<protein>
    <recommendedName>
        <fullName evidence="5">Tyrosine-protein phosphatase</fullName>
        <ecNumber evidence="5">3.1.3.48</ecNumber>
    </recommendedName>
</protein>
<evidence type="ECO:0000256" key="4">
    <source>
        <dbReference type="ARBA" id="ARBA00051722"/>
    </source>
</evidence>
<dbReference type="InterPro" id="IPR016667">
    <property type="entry name" value="Caps_polysacc_synth_CpsB/CapC"/>
</dbReference>
<sequence>MTLVDLHSHILPGVDDGSPDMNHSLVLAKAAVDDGVTHMLLTPHHMDGKYTNHKKDIIRKTEEFQQALIENDISLKVFPGQEVHLSDKLLEAIDDDDILFADEGCRYLMLELPHTHVPEYFMKNIFPELRNREIIPVIVHPERNQGIQRNPNLLYEMIKNGCLTQLTASSYLGIFGEKVTEFTQKIISSNLGYTFSSDAHNLKGRKTRMTSAYVKLGKFNERLSKNYQENAKLILNGEDIVQKNVKKIKKQSFLFNMFHKDK</sequence>
<dbReference type="PIRSF" id="PIRSF016557">
    <property type="entry name" value="Caps_synth_CpsB"/>
    <property type="match status" value="1"/>
</dbReference>
<dbReference type="AlphaFoldDB" id="A0A9D9E8P5"/>
<dbReference type="EMBL" id="JADIMP010000091">
    <property type="protein sequence ID" value="MBO8441890.1"/>
    <property type="molecule type" value="Genomic_DNA"/>
</dbReference>
<evidence type="ECO:0000256" key="3">
    <source>
        <dbReference type="ARBA" id="ARBA00022912"/>
    </source>
</evidence>
<accession>A0A9D9E8P5</accession>
<evidence type="ECO:0000313" key="7">
    <source>
        <dbReference type="Proteomes" id="UP000823614"/>
    </source>
</evidence>
<comment type="catalytic activity">
    <reaction evidence="4 5">
        <text>O-phospho-L-tyrosyl-[protein] + H2O = L-tyrosyl-[protein] + phosphate</text>
        <dbReference type="Rhea" id="RHEA:10684"/>
        <dbReference type="Rhea" id="RHEA-COMP:10136"/>
        <dbReference type="Rhea" id="RHEA-COMP:20101"/>
        <dbReference type="ChEBI" id="CHEBI:15377"/>
        <dbReference type="ChEBI" id="CHEBI:43474"/>
        <dbReference type="ChEBI" id="CHEBI:46858"/>
        <dbReference type="ChEBI" id="CHEBI:61978"/>
        <dbReference type="EC" id="3.1.3.48"/>
    </reaction>
</comment>
<dbReference type="Proteomes" id="UP000823614">
    <property type="component" value="Unassembled WGS sequence"/>
</dbReference>
<keyword evidence="2 5" id="KW-0378">Hydrolase</keyword>
<reference evidence="6" key="1">
    <citation type="submission" date="2020-10" db="EMBL/GenBank/DDBJ databases">
        <authorList>
            <person name="Gilroy R."/>
        </authorList>
    </citation>
    <scope>NUCLEOTIDE SEQUENCE</scope>
    <source>
        <strain evidence="6">C6-149</strain>
    </source>
</reference>
<dbReference type="Pfam" id="PF19567">
    <property type="entry name" value="CpsB_CapC"/>
    <property type="match status" value="1"/>
</dbReference>